<protein>
    <submittedName>
        <fullName evidence="2">VQ motif-containing protein 8, chloroplastic-like</fullName>
    </submittedName>
</protein>
<reference evidence="1" key="1">
    <citation type="journal article" date="2014" name="Nat. Commun.">
        <title>The tobacco genome sequence and its comparison with those of tomato and potato.</title>
        <authorList>
            <person name="Sierro N."/>
            <person name="Battey J.N."/>
            <person name="Ouadi S."/>
            <person name="Bakaher N."/>
            <person name="Bovet L."/>
            <person name="Willig A."/>
            <person name="Goepfert S."/>
            <person name="Peitsch M.C."/>
            <person name="Ivanov N.V."/>
        </authorList>
    </citation>
    <scope>NUCLEOTIDE SEQUENCE [LARGE SCALE GENOMIC DNA]</scope>
</reference>
<gene>
    <name evidence="2" type="primary">LOC142175986</name>
</gene>
<dbReference type="RefSeq" id="XP_075099106.1">
    <property type="nucleotide sequence ID" value="XM_075243005.1"/>
</dbReference>
<reference evidence="2" key="2">
    <citation type="submission" date="2025-08" db="UniProtKB">
        <authorList>
            <consortium name="RefSeq"/>
        </authorList>
    </citation>
    <scope>IDENTIFICATION</scope>
    <source>
        <tissue evidence="2">Leaf</tissue>
    </source>
</reference>
<dbReference type="Proteomes" id="UP000790787">
    <property type="component" value="Chromosome 22"/>
</dbReference>
<accession>A0AC58TPF9</accession>
<name>A0AC58TPF9_TOBAC</name>
<evidence type="ECO:0000313" key="1">
    <source>
        <dbReference type="Proteomes" id="UP000790787"/>
    </source>
</evidence>
<proteinExistence type="predicted"/>
<organism evidence="1 2">
    <name type="scientific">Nicotiana tabacum</name>
    <name type="common">Common tobacco</name>
    <dbReference type="NCBI Taxonomy" id="4097"/>
    <lineage>
        <taxon>Eukaryota</taxon>
        <taxon>Viridiplantae</taxon>
        <taxon>Streptophyta</taxon>
        <taxon>Embryophyta</taxon>
        <taxon>Tracheophyta</taxon>
        <taxon>Spermatophyta</taxon>
        <taxon>Magnoliopsida</taxon>
        <taxon>eudicotyledons</taxon>
        <taxon>Gunneridae</taxon>
        <taxon>Pentapetalae</taxon>
        <taxon>asterids</taxon>
        <taxon>lamiids</taxon>
        <taxon>Solanales</taxon>
        <taxon>Solanaceae</taxon>
        <taxon>Nicotianoideae</taxon>
        <taxon>Nicotianeae</taxon>
        <taxon>Nicotiana</taxon>
    </lineage>
</organism>
<keyword evidence="1" id="KW-1185">Reference proteome</keyword>
<sequence>MNQEKFDETEDGTRRIINGPRPSPLKIKKESHAIRKLANSSTVQFMAKQNGPVIIYTESPKIIHTEARNFMALVQKLTGHSRSSAANEKAETVDQSEKKDNQILTYEEYNCEENENDESFSVEMDKNKSSSSTSPIYKFSNPYLADIPLFTPNSTNLFCSPQQNMGSSLSPTLMNLLKGISEY</sequence>
<evidence type="ECO:0000313" key="2">
    <source>
        <dbReference type="RefSeq" id="XP_075099106.1"/>
    </source>
</evidence>